<dbReference type="EMBL" id="JALNTZ010001367">
    <property type="protein sequence ID" value="KAJ3626863.1"/>
    <property type="molecule type" value="Genomic_DNA"/>
</dbReference>
<comment type="caution">
    <text evidence="2">The sequence shown here is derived from an EMBL/GenBank/DDBJ whole genome shotgun (WGS) entry which is preliminary data.</text>
</comment>
<organism evidence="2 3">
    <name type="scientific">Zophobas morio</name>
    <dbReference type="NCBI Taxonomy" id="2755281"/>
    <lineage>
        <taxon>Eukaryota</taxon>
        <taxon>Metazoa</taxon>
        <taxon>Ecdysozoa</taxon>
        <taxon>Arthropoda</taxon>
        <taxon>Hexapoda</taxon>
        <taxon>Insecta</taxon>
        <taxon>Pterygota</taxon>
        <taxon>Neoptera</taxon>
        <taxon>Endopterygota</taxon>
        <taxon>Coleoptera</taxon>
        <taxon>Polyphaga</taxon>
        <taxon>Cucujiformia</taxon>
        <taxon>Tenebrionidae</taxon>
        <taxon>Zophobas</taxon>
    </lineage>
</organism>
<evidence type="ECO:0000313" key="2">
    <source>
        <dbReference type="EMBL" id="KAJ3626863.1"/>
    </source>
</evidence>
<reference evidence="2" key="1">
    <citation type="journal article" date="2023" name="G3 (Bethesda)">
        <title>Whole genome assemblies of Zophobas morio and Tenebrio molitor.</title>
        <authorList>
            <person name="Kaur S."/>
            <person name="Stinson S.A."/>
            <person name="diCenzo G.C."/>
        </authorList>
    </citation>
    <scope>NUCLEOTIDE SEQUENCE</scope>
    <source>
        <strain evidence="2">QUZm001</strain>
    </source>
</reference>
<evidence type="ECO:0000259" key="1">
    <source>
        <dbReference type="PROSITE" id="PS50878"/>
    </source>
</evidence>
<dbReference type="AlphaFoldDB" id="A0AA38HJF2"/>
<feature type="domain" description="Reverse transcriptase" evidence="1">
    <location>
        <begin position="1"/>
        <end position="111"/>
    </location>
</feature>
<evidence type="ECO:0000313" key="3">
    <source>
        <dbReference type="Proteomes" id="UP001168821"/>
    </source>
</evidence>
<accession>A0AA38HJF2</accession>
<name>A0AA38HJF2_9CUCU</name>
<feature type="non-terminal residue" evidence="2">
    <location>
        <position position="1"/>
    </location>
</feature>
<dbReference type="PROSITE" id="PS50878">
    <property type="entry name" value="RT_POL"/>
    <property type="match status" value="1"/>
</dbReference>
<dbReference type="Proteomes" id="UP001168821">
    <property type="component" value="Unassembled WGS sequence"/>
</dbReference>
<protein>
    <recommendedName>
        <fullName evidence="1">Reverse transcriptase domain-containing protein</fullName>
    </recommendedName>
</protein>
<dbReference type="InterPro" id="IPR000477">
    <property type="entry name" value="RT_dom"/>
</dbReference>
<proteinExistence type="predicted"/>
<keyword evidence="3" id="KW-1185">Reference proteome</keyword>
<gene>
    <name evidence="2" type="ORF">Zmor_004235</name>
</gene>
<sequence>GRVFNVQVGAALLRAGVPRGSLLSPLLFALYTSNVFPPEHPHTRAIIYANDSVIYSSSKSHVLLCLRLQYFTTTLLLADVVYGTSTSTQHKARCASYSNMHHRHHYLLTALEIPSVF</sequence>